<feature type="binding site" evidence="12">
    <location>
        <begin position="113"/>
        <end position="123"/>
    </location>
    <ligand>
        <name>ATP</name>
        <dbReference type="ChEBI" id="CHEBI:30616"/>
    </ligand>
</feature>
<dbReference type="Proteomes" id="UP000838748">
    <property type="component" value="Unassembled WGS sequence"/>
</dbReference>
<dbReference type="NCBIfam" id="TIGR00191">
    <property type="entry name" value="thrB"/>
    <property type="match status" value="1"/>
</dbReference>
<keyword evidence="7 12" id="KW-0791">Threonine biosynthesis</keyword>
<dbReference type="PANTHER" id="PTHR20861">
    <property type="entry name" value="HOMOSERINE/4-DIPHOSPHOCYTIDYL-2-C-METHYL-D-ERYTHRITOL KINASE"/>
    <property type="match status" value="1"/>
</dbReference>
<evidence type="ECO:0000259" key="14">
    <source>
        <dbReference type="Pfam" id="PF08544"/>
    </source>
</evidence>
<accession>A0ABN8E618</accession>
<evidence type="ECO:0000256" key="4">
    <source>
        <dbReference type="ARBA" id="ARBA00017858"/>
    </source>
</evidence>
<dbReference type="PIRSF" id="PIRSF000676">
    <property type="entry name" value="Homoser_kin"/>
    <property type="match status" value="1"/>
</dbReference>
<comment type="pathway">
    <text evidence="1 12">Amino-acid biosynthesis; L-threonine biosynthesis; L-threonine from L-aspartate: step 4/5.</text>
</comment>
<keyword evidence="6 12" id="KW-0808">Transferase</keyword>
<dbReference type="HAMAP" id="MF_00384">
    <property type="entry name" value="Homoser_kinase"/>
    <property type="match status" value="1"/>
</dbReference>
<name>A0ABN8E618_9VIBR</name>
<keyword evidence="8 12" id="KW-0547">Nucleotide-binding</keyword>
<proteinExistence type="inferred from homology"/>
<evidence type="ECO:0000256" key="11">
    <source>
        <dbReference type="ARBA" id="ARBA00049375"/>
    </source>
</evidence>
<evidence type="ECO:0000256" key="6">
    <source>
        <dbReference type="ARBA" id="ARBA00022679"/>
    </source>
</evidence>
<evidence type="ECO:0000313" key="15">
    <source>
        <dbReference type="EMBL" id="CAH0538757.1"/>
    </source>
</evidence>
<comment type="caution">
    <text evidence="15">The sequence shown here is derived from an EMBL/GenBank/DDBJ whole genome shotgun (WGS) entry which is preliminary data.</text>
</comment>
<dbReference type="Pfam" id="PF08544">
    <property type="entry name" value="GHMP_kinases_C"/>
    <property type="match status" value="1"/>
</dbReference>
<dbReference type="RefSeq" id="WP_237360991.1">
    <property type="nucleotide sequence ID" value="NZ_CAKLDM010000002.1"/>
</dbReference>
<dbReference type="NCBIfam" id="NF002288">
    <property type="entry name" value="PRK01212.1-4"/>
    <property type="match status" value="1"/>
</dbReference>
<dbReference type="PRINTS" id="PR00958">
    <property type="entry name" value="HOMSERKINASE"/>
</dbReference>
<evidence type="ECO:0000256" key="1">
    <source>
        <dbReference type="ARBA" id="ARBA00005015"/>
    </source>
</evidence>
<evidence type="ECO:0000259" key="13">
    <source>
        <dbReference type="Pfam" id="PF00288"/>
    </source>
</evidence>
<keyword evidence="5 12" id="KW-0028">Amino-acid biosynthesis</keyword>
<comment type="function">
    <text evidence="12">Catalyzes the ATP-dependent phosphorylation of L-homoserine to L-homoserine phosphate.</text>
</comment>
<dbReference type="EC" id="2.7.1.39" evidence="3 12"/>
<feature type="domain" description="GHMP kinase N-terminal" evidence="13">
    <location>
        <begin position="81"/>
        <end position="172"/>
    </location>
</feature>
<gene>
    <name evidence="12 15" type="primary">thrB</name>
    <name evidence="15" type="ORF">VMF7928_01648</name>
</gene>
<evidence type="ECO:0000256" key="12">
    <source>
        <dbReference type="HAMAP-Rule" id="MF_00384"/>
    </source>
</evidence>
<dbReference type="InterPro" id="IPR036554">
    <property type="entry name" value="GHMP_kinase_C_sf"/>
</dbReference>
<dbReference type="InterPro" id="IPR000870">
    <property type="entry name" value="Homoserine_kinase"/>
</dbReference>
<dbReference type="Gene3D" id="3.30.70.890">
    <property type="entry name" value="GHMP kinase, C-terminal domain"/>
    <property type="match status" value="1"/>
</dbReference>
<dbReference type="SUPFAM" id="SSF54211">
    <property type="entry name" value="Ribosomal protein S5 domain 2-like"/>
    <property type="match status" value="1"/>
</dbReference>
<dbReference type="InterPro" id="IPR006204">
    <property type="entry name" value="GHMP_kinase_N_dom"/>
</dbReference>
<dbReference type="InterPro" id="IPR006203">
    <property type="entry name" value="GHMP_knse_ATP-bd_CS"/>
</dbReference>
<dbReference type="Pfam" id="PF00288">
    <property type="entry name" value="GHMP_kinases_N"/>
    <property type="match status" value="1"/>
</dbReference>
<keyword evidence="10 12" id="KW-0067">ATP-binding</keyword>
<organism evidence="15 16">
    <name type="scientific">Vibrio marisflavi CECT 7928</name>
    <dbReference type="NCBI Taxonomy" id="634439"/>
    <lineage>
        <taxon>Bacteria</taxon>
        <taxon>Pseudomonadati</taxon>
        <taxon>Pseudomonadota</taxon>
        <taxon>Gammaproteobacteria</taxon>
        <taxon>Vibrionales</taxon>
        <taxon>Vibrionaceae</taxon>
        <taxon>Vibrio</taxon>
    </lineage>
</organism>
<dbReference type="EMBL" id="CAKLDM010000002">
    <property type="protein sequence ID" value="CAH0538757.1"/>
    <property type="molecule type" value="Genomic_DNA"/>
</dbReference>
<evidence type="ECO:0000313" key="16">
    <source>
        <dbReference type="Proteomes" id="UP000838748"/>
    </source>
</evidence>
<evidence type="ECO:0000256" key="7">
    <source>
        <dbReference type="ARBA" id="ARBA00022697"/>
    </source>
</evidence>
<dbReference type="SUPFAM" id="SSF55060">
    <property type="entry name" value="GHMP Kinase, C-terminal domain"/>
    <property type="match status" value="1"/>
</dbReference>
<keyword evidence="16" id="KW-1185">Reference proteome</keyword>
<evidence type="ECO:0000256" key="8">
    <source>
        <dbReference type="ARBA" id="ARBA00022741"/>
    </source>
</evidence>
<reference evidence="15" key="1">
    <citation type="submission" date="2021-11" db="EMBL/GenBank/DDBJ databases">
        <authorList>
            <person name="Rodrigo-Torres L."/>
            <person name="Arahal R. D."/>
            <person name="Lucena T."/>
        </authorList>
    </citation>
    <scope>NUCLEOTIDE SEQUENCE</scope>
    <source>
        <strain evidence="15">CECT 7928</strain>
    </source>
</reference>
<protein>
    <recommendedName>
        <fullName evidence="4 12">Homoserine kinase</fullName>
        <shortName evidence="12">HK</shortName>
        <shortName evidence="12">HSK</shortName>
        <ecNumber evidence="3 12">2.7.1.39</ecNumber>
    </recommendedName>
</protein>
<sequence>MQDSNQVHVSNQGQSSNEVVVYAPASIGNVSVGFDVLGAAVSPVDGTLLGDRVFVKQGTQPFSLDTSGAFVGKLPKDAKDNIVFDCWQVFSRELEKKGLAAKPVHMTLEKNMPIGSGLGSSACSIVAALDALNLFHELPLNKDELLELMGEMEGKISGSVHYDNVAPCYLGGVQLMVQELDIISQEVPSFDEWYWVMAYPGITVSTAEAREILPCQYRRQDIIAHGRHLAGFIHASHSGQPELAAKMIKDVIAEPYREKLLPGFADARAYAASAGAMATGISGSGPTLFSICQQLDVAERVASWLEQNYVQNKDGFVHVCRIDKHGSKNTGNKL</sequence>
<dbReference type="InterPro" id="IPR014721">
    <property type="entry name" value="Ribsml_uS5_D2-typ_fold_subgr"/>
</dbReference>
<comment type="subcellular location">
    <subcellularLocation>
        <location evidence="12">Cytoplasm</location>
    </subcellularLocation>
</comment>
<dbReference type="PANTHER" id="PTHR20861:SF1">
    <property type="entry name" value="HOMOSERINE KINASE"/>
    <property type="match status" value="1"/>
</dbReference>
<keyword evidence="12" id="KW-0963">Cytoplasm</keyword>
<evidence type="ECO:0000256" key="10">
    <source>
        <dbReference type="ARBA" id="ARBA00022840"/>
    </source>
</evidence>
<evidence type="ECO:0000256" key="3">
    <source>
        <dbReference type="ARBA" id="ARBA00012078"/>
    </source>
</evidence>
<feature type="domain" description="GHMP kinase C-terminal" evidence="14">
    <location>
        <begin position="234"/>
        <end position="309"/>
    </location>
</feature>
<dbReference type="GO" id="GO:0004413">
    <property type="term" value="F:homoserine kinase activity"/>
    <property type="evidence" value="ECO:0007669"/>
    <property type="project" value="UniProtKB-EC"/>
</dbReference>
<evidence type="ECO:0000256" key="9">
    <source>
        <dbReference type="ARBA" id="ARBA00022777"/>
    </source>
</evidence>
<dbReference type="Gene3D" id="3.30.230.10">
    <property type="match status" value="1"/>
</dbReference>
<comment type="catalytic activity">
    <reaction evidence="11 12">
        <text>L-homoserine + ATP = O-phospho-L-homoserine + ADP + H(+)</text>
        <dbReference type="Rhea" id="RHEA:13985"/>
        <dbReference type="ChEBI" id="CHEBI:15378"/>
        <dbReference type="ChEBI" id="CHEBI:30616"/>
        <dbReference type="ChEBI" id="CHEBI:57476"/>
        <dbReference type="ChEBI" id="CHEBI:57590"/>
        <dbReference type="ChEBI" id="CHEBI:456216"/>
        <dbReference type="EC" id="2.7.1.39"/>
    </reaction>
</comment>
<dbReference type="InterPro" id="IPR020568">
    <property type="entry name" value="Ribosomal_Su5_D2-typ_SF"/>
</dbReference>
<evidence type="ECO:0000256" key="5">
    <source>
        <dbReference type="ARBA" id="ARBA00022605"/>
    </source>
</evidence>
<evidence type="ECO:0000256" key="2">
    <source>
        <dbReference type="ARBA" id="ARBA00007370"/>
    </source>
</evidence>
<comment type="similarity">
    <text evidence="2 12">Belongs to the GHMP kinase family. Homoserine kinase subfamily.</text>
</comment>
<dbReference type="PROSITE" id="PS00627">
    <property type="entry name" value="GHMP_KINASES_ATP"/>
    <property type="match status" value="1"/>
</dbReference>
<dbReference type="InterPro" id="IPR013750">
    <property type="entry name" value="GHMP_kinase_C_dom"/>
</dbReference>
<keyword evidence="9 12" id="KW-0418">Kinase</keyword>